<dbReference type="AlphaFoldDB" id="A0AAD8E7N4"/>
<reference evidence="2" key="2">
    <citation type="submission" date="2023-05" db="EMBL/GenBank/DDBJ databases">
        <authorList>
            <person name="Fouks B."/>
        </authorList>
    </citation>
    <scope>NUCLEOTIDE SEQUENCE</scope>
    <source>
        <strain evidence="2">Stay&amp;Tobe</strain>
        <tissue evidence="2">Testes</tissue>
    </source>
</reference>
<accession>A0AAD8E7N4</accession>
<proteinExistence type="predicted"/>
<evidence type="ECO:0000256" key="1">
    <source>
        <dbReference type="SAM" id="Phobius"/>
    </source>
</evidence>
<organism evidence="2 3">
    <name type="scientific">Diploptera punctata</name>
    <name type="common">Pacific beetle cockroach</name>
    <dbReference type="NCBI Taxonomy" id="6984"/>
    <lineage>
        <taxon>Eukaryota</taxon>
        <taxon>Metazoa</taxon>
        <taxon>Ecdysozoa</taxon>
        <taxon>Arthropoda</taxon>
        <taxon>Hexapoda</taxon>
        <taxon>Insecta</taxon>
        <taxon>Pterygota</taxon>
        <taxon>Neoptera</taxon>
        <taxon>Polyneoptera</taxon>
        <taxon>Dictyoptera</taxon>
        <taxon>Blattodea</taxon>
        <taxon>Blaberoidea</taxon>
        <taxon>Blaberidae</taxon>
        <taxon>Diplopterinae</taxon>
        <taxon>Diploptera</taxon>
    </lineage>
</organism>
<feature type="non-terminal residue" evidence="2">
    <location>
        <position position="114"/>
    </location>
</feature>
<protein>
    <submittedName>
        <fullName evidence="2">Uncharacterized protein</fullName>
    </submittedName>
</protein>
<keyword evidence="1" id="KW-0472">Membrane</keyword>
<reference evidence="2" key="1">
    <citation type="journal article" date="2023" name="IScience">
        <title>Live-bearing cockroach genome reveals convergent evolutionary mechanisms linked to viviparity in insects and beyond.</title>
        <authorList>
            <person name="Fouks B."/>
            <person name="Harrison M.C."/>
            <person name="Mikhailova A.A."/>
            <person name="Marchal E."/>
            <person name="English S."/>
            <person name="Carruthers M."/>
            <person name="Jennings E.C."/>
            <person name="Chiamaka E.L."/>
            <person name="Frigard R.A."/>
            <person name="Pippel M."/>
            <person name="Attardo G.M."/>
            <person name="Benoit J.B."/>
            <person name="Bornberg-Bauer E."/>
            <person name="Tobe S.S."/>
        </authorList>
    </citation>
    <scope>NUCLEOTIDE SEQUENCE</scope>
    <source>
        <strain evidence="2">Stay&amp;Tobe</strain>
    </source>
</reference>
<keyword evidence="1" id="KW-1133">Transmembrane helix</keyword>
<keyword evidence="3" id="KW-1185">Reference proteome</keyword>
<evidence type="ECO:0000313" key="3">
    <source>
        <dbReference type="Proteomes" id="UP001233999"/>
    </source>
</evidence>
<evidence type="ECO:0000313" key="2">
    <source>
        <dbReference type="EMBL" id="KAJ9579672.1"/>
    </source>
</evidence>
<feature type="transmembrane region" description="Helical" evidence="1">
    <location>
        <begin position="75"/>
        <end position="97"/>
    </location>
</feature>
<name>A0AAD8E7N4_DIPPU</name>
<dbReference type="EMBL" id="JASPKZ010008381">
    <property type="protein sequence ID" value="KAJ9579672.1"/>
    <property type="molecule type" value="Genomic_DNA"/>
</dbReference>
<feature type="transmembrane region" description="Helical" evidence="1">
    <location>
        <begin position="47"/>
        <end position="69"/>
    </location>
</feature>
<gene>
    <name evidence="2" type="ORF">L9F63_004674</name>
</gene>
<sequence>LLGNSWQTAFCTDLMCITNSYTASRLVSVLARETFLLEDLMIIMNKFVLGHVACTVNLAKMVLIFPPMFWSMSSWGILMIFPFFYASIALYIVKFIVDFLYIRRLGDVVLYGYN</sequence>
<comment type="caution">
    <text evidence="2">The sequence shown here is derived from an EMBL/GenBank/DDBJ whole genome shotgun (WGS) entry which is preliminary data.</text>
</comment>
<dbReference type="Proteomes" id="UP001233999">
    <property type="component" value="Unassembled WGS sequence"/>
</dbReference>
<keyword evidence="1" id="KW-0812">Transmembrane</keyword>
<feature type="non-terminal residue" evidence="2">
    <location>
        <position position="1"/>
    </location>
</feature>